<evidence type="ECO:0000259" key="9">
    <source>
        <dbReference type="Pfam" id="PF20730"/>
    </source>
</evidence>
<dbReference type="Gene3D" id="3.30.240.20">
    <property type="entry name" value="bsu07140 like domains"/>
    <property type="match status" value="2"/>
</dbReference>
<keyword evidence="11" id="KW-1185">Reference proteome</keyword>
<evidence type="ECO:0000256" key="3">
    <source>
        <dbReference type="ARBA" id="ARBA00022475"/>
    </source>
</evidence>
<protein>
    <submittedName>
        <fullName evidence="10">DUF421 domain-containing protein</fullName>
    </submittedName>
</protein>
<feature type="domain" description="YetF C-terminal" evidence="8">
    <location>
        <begin position="82"/>
        <end position="212"/>
    </location>
</feature>
<keyword evidence="6 7" id="KW-0472">Membrane</keyword>
<evidence type="ECO:0000256" key="7">
    <source>
        <dbReference type="SAM" id="Phobius"/>
    </source>
</evidence>
<dbReference type="EMBL" id="JAAOIW010000005">
    <property type="protein sequence ID" value="NHN31517.1"/>
    <property type="molecule type" value="Genomic_DNA"/>
</dbReference>
<dbReference type="Proteomes" id="UP001165962">
    <property type="component" value="Unassembled WGS sequence"/>
</dbReference>
<sequence length="236" mass="26927">MHEYVDIIGRTVLSFIALLLIARLLGKQTISNMTFHDFATGITMGSIAANLAFNEKIQAWYLILALAVFTFISYLMSISALKFPLTRKWVAGVPTVVIDKGKILEGNMRKIKYTLDSLNQSLREKDIFNQEEVEYAILETNGKLSVKKKDEYLNVTKKDMHIKASNAFSFPVELIMDGKIMKKNLDENGVSEEWLIELIRHKGKVLSDIFYAVRSTSGKIVLDYYQDQLQHPIDIE</sequence>
<accession>A0ABX0J5W5</accession>
<evidence type="ECO:0000256" key="1">
    <source>
        <dbReference type="ARBA" id="ARBA00004651"/>
    </source>
</evidence>
<dbReference type="InterPro" id="IPR048454">
    <property type="entry name" value="YetF_N"/>
</dbReference>
<dbReference type="InterPro" id="IPR007353">
    <property type="entry name" value="DUF421"/>
</dbReference>
<keyword evidence="3" id="KW-1003">Cell membrane</keyword>
<evidence type="ECO:0000313" key="11">
    <source>
        <dbReference type="Proteomes" id="UP001165962"/>
    </source>
</evidence>
<comment type="similarity">
    <text evidence="2">Belongs to the UPF0702 family.</text>
</comment>
<evidence type="ECO:0000313" key="10">
    <source>
        <dbReference type="EMBL" id="NHN31517.1"/>
    </source>
</evidence>
<dbReference type="Pfam" id="PF04239">
    <property type="entry name" value="DUF421"/>
    <property type="match status" value="1"/>
</dbReference>
<evidence type="ECO:0000256" key="5">
    <source>
        <dbReference type="ARBA" id="ARBA00022989"/>
    </source>
</evidence>
<feature type="domain" description="YetF-like N-terminal transmembrane" evidence="9">
    <location>
        <begin position="4"/>
        <end position="77"/>
    </location>
</feature>
<dbReference type="InterPro" id="IPR023090">
    <property type="entry name" value="UPF0702_alpha/beta_dom_sf"/>
</dbReference>
<keyword evidence="5 7" id="KW-1133">Transmembrane helix</keyword>
<proteinExistence type="inferred from homology"/>
<reference evidence="10" key="1">
    <citation type="submission" date="2020-03" db="EMBL/GenBank/DDBJ databases">
        <title>Draft sequencing of Paenibacilllus sp. S3N08.</title>
        <authorList>
            <person name="Kim D.-U."/>
        </authorList>
    </citation>
    <scope>NUCLEOTIDE SEQUENCE</scope>
    <source>
        <strain evidence="10">S3N08</strain>
    </source>
</reference>
<feature type="transmembrane region" description="Helical" evidence="7">
    <location>
        <begin position="7"/>
        <end position="26"/>
    </location>
</feature>
<evidence type="ECO:0000256" key="4">
    <source>
        <dbReference type="ARBA" id="ARBA00022692"/>
    </source>
</evidence>
<dbReference type="PANTHER" id="PTHR34582">
    <property type="entry name" value="UPF0702 TRANSMEMBRANE PROTEIN YCAP"/>
    <property type="match status" value="1"/>
</dbReference>
<dbReference type="PANTHER" id="PTHR34582:SF7">
    <property type="entry name" value="UPF0702 TRANSMEMBRANE PROTEIN YDFS"/>
    <property type="match status" value="1"/>
</dbReference>
<gene>
    <name evidence="10" type="ORF">G9U52_16920</name>
</gene>
<evidence type="ECO:0000259" key="8">
    <source>
        <dbReference type="Pfam" id="PF04239"/>
    </source>
</evidence>
<comment type="caution">
    <text evidence="10">The sequence shown here is derived from an EMBL/GenBank/DDBJ whole genome shotgun (WGS) entry which is preliminary data.</text>
</comment>
<name>A0ABX0J5W5_9BACL</name>
<comment type="subcellular location">
    <subcellularLocation>
        <location evidence="1">Cell membrane</location>
        <topology evidence="1">Multi-pass membrane protein</topology>
    </subcellularLocation>
</comment>
<evidence type="ECO:0000256" key="6">
    <source>
        <dbReference type="ARBA" id="ARBA00023136"/>
    </source>
</evidence>
<dbReference type="RefSeq" id="WP_166151595.1">
    <property type="nucleotide sequence ID" value="NZ_JAAOIW010000005.1"/>
</dbReference>
<dbReference type="Pfam" id="PF20730">
    <property type="entry name" value="YetF_N"/>
    <property type="match status" value="1"/>
</dbReference>
<keyword evidence="4 7" id="KW-0812">Transmembrane</keyword>
<evidence type="ECO:0000256" key="2">
    <source>
        <dbReference type="ARBA" id="ARBA00006448"/>
    </source>
</evidence>
<feature type="transmembrane region" description="Helical" evidence="7">
    <location>
        <begin position="59"/>
        <end position="81"/>
    </location>
</feature>
<organism evidence="10 11">
    <name type="scientific">Paenibacillus agricola</name>
    <dbReference type="NCBI Taxonomy" id="2716264"/>
    <lineage>
        <taxon>Bacteria</taxon>
        <taxon>Bacillati</taxon>
        <taxon>Bacillota</taxon>
        <taxon>Bacilli</taxon>
        <taxon>Bacillales</taxon>
        <taxon>Paenibacillaceae</taxon>
        <taxon>Paenibacillus</taxon>
    </lineage>
</organism>